<dbReference type="EMBL" id="ATHJ01000106">
    <property type="protein sequence ID" value="EPR35707.1"/>
    <property type="molecule type" value="Genomic_DNA"/>
</dbReference>
<dbReference type="InterPro" id="IPR000845">
    <property type="entry name" value="Nucleoside_phosphorylase_d"/>
</dbReference>
<dbReference type="Proteomes" id="UP000014977">
    <property type="component" value="Unassembled WGS sequence"/>
</dbReference>
<dbReference type="AlphaFoldDB" id="S7TEU7"/>
<keyword evidence="5" id="KW-1185">Reference proteome</keyword>
<organism evidence="4 5">
    <name type="scientific">Desulfococcus multivorans DSM 2059</name>
    <dbReference type="NCBI Taxonomy" id="1121405"/>
    <lineage>
        <taxon>Bacteria</taxon>
        <taxon>Pseudomonadati</taxon>
        <taxon>Thermodesulfobacteriota</taxon>
        <taxon>Desulfobacteria</taxon>
        <taxon>Desulfobacterales</taxon>
        <taxon>Desulfococcaceae</taxon>
        <taxon>Desulfococcus</taxon>
    </lineage>
</organism>
<accession>S7TEU7</accession>
<dbReference type="GO" id="GO:0019284">
    <property type="term" value="P:L-methionine salvage from S-adenosylmethionine"/>
    <property type="evidence" value="ECO:0007669"/>
    <property type="project" value="TreeGrafter"/>
</dbReference>
<evidence type="ECO:0000259" key="3">
    <source>
        <dbReference type="Pfam" id="PF01048"/>
    </source>
</evidence>
<reference evidence="4 5" key="1">
    <citation type="journal article" date="2013" name="Genome Announc.">
        <title>Draft genome sequences for three mercury-methylating, sulfate-reducing bacteria.</title>
        <authorList>
            <person name="Brown S.D."/>
            <person name="Hurt R.A.Jr."/>
            <person name="Gilmour C.C."/>
            <person name="Elias D.A."/>
        </authorList>
    </citation>
    <scope>NUCLEOTIDE SEQUENCE [LARGE SCALE GENOMIC DNA]</scope>
    <source>
        <strain evidence="4 5">DSM 2059</strain>
    </source>
</reference>
<comment type="catalytic activity">
    <reaction evidence="1">
        <text>futalosine + H2O = dehypoxanthine futalosine + hypoxanthine</text>
        <dbReference type="Rhea" id="RHEA:25904"/>
        <dbReference type="ChEBI" id="CHEBI:15377"/>
        <dbReference type="ChEBI" id="CHEBI:17368"/>
        <dbReference type="ChEBI" id="CHEBI:58863"/>
        <dbReference type="ChEBI" id="CHEBI:58864"/>
        <dbReference type="EC" id="3.2.2.26"/>
    </reaction>
</comment>
<evidence type="ECO:0000256" key="2">
    <source>
        <dbReference type="NCBIfam" id="TIGR03664"/>
    </source>
</evidence>
<dbReference type="NCBIfam" id="TIGR03664">
    <property type="entry name" value="fut_nucase"/>
    <property type="match status" value="1"/>
</dbReference>
<evidence type="ECO:0000313" key="4">
    <source>
        <dbReference type="EMBL" id="EPR35707.1"/>
    </source>
</evidence>
<evidence type="ECO:0000313" key="5">
    <source>
        <dbReference type="Proteomes" id="UP000014977"/>
    </source>
</evidence>
<dbReference type="PANTHER" id="PTHR46832:SF2">
    <property type="entry name" value="FUTALOSINE HYDROLASE"/>
    <property type="match status" value="1"/>
</dbReference>
<dbReference type="InterPro" id="IPR035994">
    <property type="entry name" value="Nucleoside_phosphorylase_sf"/>
</dbReference>
<comment type="similarity">
    <text evidence="1">Belongs to the PNP/UDP phosphorylase family. Futalosine hydrolase subfamily.</text>
</comment>
<dbReference type="GO" id="GO:0008930">
    <property type="term" value="F:methylthioadenosine nucleosidase activity"/>
    <property type="evidence" value="ECO:0007669"/>
    <property type="project" value="TreeGrafter"/>
</dbReference>
<feature type="domain" description="Nucleoside phosphorylase" evidence="3">
    <location>
        <begin position="8"/>
        <end position="233"/>
    </location>
</feature>
<keyword evidence="1" id="KW-0378">Hydrolase</keyword>
<sequence length="261" mass="27820">MSASAYVLIAAAVDGELAGLRRRMNAWVEDEIGRRPVARGRLLGVPVRLMVTGPGTANTVQALTAVLEHIPPHLILLTGCAGAFRQSGLGIGDVGVADEEIDAHLGLEPMRAGDPPETLPFPVITVDGVPVKGRYPLSRGWAKTAVDALLRAADEVSGSSPAGIRVMRGPFLTVSTITATDRGAEARYRHHGACMEAMEGAGAAHVACRYGVDLLEVRAASNLVGRRRRDAWNLDLAFERATWAVLTILDRCGPFMLEKMP</sequence>
<dbReference type="InterPro" id="IPR019963">
    <property type="entry name" value="FL_hydrolase_MqnB"/>
</dbReference>
<comment type="pathway">
    <text evidence="1">Quinol/quinone metabolism; menaquinone biosynthesis.</text>
</comment>
<dbReference type="CDD" id="cd17766">
    <property type="entry name" value="futalosine_nucleosidase_MqnB"/>
    <property type="match status" value="1"/>
</dbReference>
<dbReference type="RefSeq" id="WP_020878177.1">
    <property type="nucleotide sequence ID" value="NZ_ATHJ01000106.1"/>
</dbReference>
<dbReference type="OrthoDB" id="9788270at2"/>
<dbReference type="STRING" id="897.B2D07_02635"/>
<dbReference type="eggNOG" id="COG0775">
    <property type="taxonomic scope" value="Bacteria"/>
</dbReference>
<gene>
    <name evidence="1" type="primary">mqnB</name>
    <name evidence="4" type="ORF">dsmv_3087</name>
</gene>
<keyword evidence="1" id="KW-0474">Menaquinone biosynthesis</keyword>
<dbReference type="Gene3D" id="3.40.50.1580">
    <property type="entry name" value="Nucleoside phosphorylase domain"/>
    <property type="match status" value="1"/>
</dbReference>
<comment type="function">
    <text evidence="1">Catalyzes the hydrolysis of futalosine (FL) to dehypoxanthine futalosine (DHFL) and hypoxanthine, a step in the biosynthesis of menaquinone (MK, vitamin K2).</text>
</comment>
<dbReference type="UniPathway" id="UPA00079"/>
<proteinExistence type="inferred from homology"/>
<comment type="caution">
    <text evidence="4">The sequence shown here is derived from an EMBL/GenBank/DDBJ whole genome shotgun (WGS) entry which is preliminary data.</text>
</comment>
<dbReference type="EC" id="3.2.2.26" evidence="1 2"/>
<dbReference type="GO" id="GO:0009116">
    <property type="term" value="P:nucleoside metabolic process"/>
    <property type="evidence" value="ECO:0007669"/>
    <property type="project" value="InterPro"/>
</dbReference>
<dbReference type="SUPFAM" id="SSF53167">
    <property type="entry name" value="Purine and uridine phosphorylases"/>
    <property type="match status" value="1"/>
</dbReference>
<dbReference type="GO" id="GO:0009234">
    <property type="term" value="P:menaquinone biosynthetic process"/>
    <property type="evidence" value="ECO:0007669"/>
    <property type="project" value="UniProtKB-UniRule"/>
</dbReference>
<protein>
    <recommendedName>
        <fullName evidence="1 2">Futalosine hydrolase</fullName>
        <shortName evidence="1">FL hydrolase</shortName>
        <ecNumber evidence="1 2">3.2.2.26</ecNumber>
    </recommendedName>
    <alternativeName>
        <fullName evidence="1">Futalosine nucleosidase</fullName>
    </alternativeName>
    <alternativeName>
        <fullName evidence="1">Menaquinone biosynthetic enzyme MqnB</fullName>
    </alternativeName>
</protein>
<dbReference type="PANTHER" id="PTHR46832">
    <property type="entry name" value="5'-METHYLTHIOADENOSINE/S-ADENOSYLHOMOCYSTEINE NUCLEOSIDASE"/>
    <property type="match status" value="1"/>
</dbReference>
<dbReference type="Pfam" id="PF01048">
    <property type="entry name" value="PNP_UDP_1"/>
    <property type="match status" value="1"/>
</dbReference>
<evidence type="ECO:0000256" key="1">
    <source>
        <dbReference type="HAMAP-Rule" id="MF_00991"/>
    </source>
</evidence>
<dbReference type="GO" id="GO:0005829">
    <property type="term" value="C:cytosol"/>
    <property type="evidence" value="ECO:0007669"/>
    <property type="project" value="TreeGrafter"/>
</dbReference>
<name>S7TEU7_DESML</name>
<dbReference type="HAMAP" id="MF_00991">
    <property type="entry name" value="MqnB"/>
    <property type="match status" value="1"/>
</dbReference>
<dbReference type="GO" id="GO:0008782">
    <property type="term" value="F:adenosylhomocysteine nucleosidase activity"/>
    <property type="evidence" value="ECO:0007669"/>
    <property type="project" value="TreeGrafter"/>
</dbReference>